<dbReference type="InterPro" id="IPR008984">
    <property type="entry name" value="SMAD_FHA_dom_sf"/>
</dbReference>
<evidence type="ECO:0000256" key="2">
    <source>
        <dbReference type="ARBA" id="ARBA00022527"/>
    </source>
</evidence>
<feature type="domain" description="Protein kinase" evidence="10">
    <location>
        <begin position="151"/>
        <end position="456"/>
    </location>
</feature>
<dbReference type="SMART" id="SM00220">
    <property type="entry name" value="S_TKc"/>
    <property type="match status" value="1"/>
</dbReference>
<evidence type="ECO:0000256" key="6">
    <source>
        <dbReference type="ARBA" id="ARBA00022840"/>
    </source>
</evidence>
<comment type="catalytic activity">
    <reaction evidence="7">
        <text>L-threonyl-[protein] + ATP = O-phospho-L-threonyl-[protein] + ADP + H(+)</text>
        <dbReference type="Rhea" id="RHEA:46608"/>
        <dbReference type="Rhea" id="RHEA-COMP:11060"/>
        <dbReference type="Rhea" id="RHEA-COMP:11605"/>
        <dbReference type="ChEBI" id="CHEBI:15378"/>
        <dbReference type="ChEBI" id="CHEBI:30013"/>
        <dbReference type="ChEBI" id="CHEBI:30616"/>
        <dbReference type="ChEBI" id="CHEBI:61977"/>
        <dbReference type="ChEBI" id="CHEBI:456216"/>
        <dbReference type="EC" id="2.7.11.1"/>
    </reaction>
</comment>
<dbReference type="PANTHER" id="PTHR44167:SF24">
    <property type="entry name" value="SERINE_THREONINE-PROTEIN KINASE CHK2"/>
    <property type="match status" value="1"/>
</dbReference>
<dbReference type="OrthoDB" id="40902at2759"/>
<dbReference type="SMART" id="SM00240">
    <property type="entry name" value="FHA"/>
    <property type="match status" value="1"/>
</dbReference>
<evidence type="ECO:0000256" key="4">
    <source>
        <dbReference type="ARBA" id="ARBA00022741"/>
    </source>
</evidence>
<keyword evidence="4" id="KW-0547">Nucleotide-binding</keyword>
<organism evidence="11 12">
    <name type="scientific">Oryctes borbonicus</name>
    <dbReference type="NCBI Taxonomy" id="1629725"/>
    <lineage>
        <taxon>Eukaryota</taxon>
        <taxon>Metazoa</taxon>
        <taxon>Ecdysozoa</taxon>
        <taxon>Arthropoda</taxon>
        <taxon>Hexapoda</taxon>
        <taxon>Insecta</taxon>
        <taxon>Pterygota</taxon>
        <taxon>Neoptera</taxon>
        <taxon>Endopterygota</taxon>
        <taxon>Coleoptera</taxon>
        <taxon>Polyphaga</taxon>
        <taxon>Scarabaeiformia</taxon>
        <taxon>Scarabaeidae</taxon>
        <taxon>Dynastinae</taxon>
        <taxon>Oryctes</taxon>
    </lineage>
</organism>
<feature type="domain" description="FHA" evidence="9">
    <location>
        <begin position="50"/>
        <end position="106"/>
    </location>
</feature>
<evidence type="ECO:0000259" key="10">
    <source>
        <dbReference type="PROSITE" id="PS50011"/>
    </source>
</evidence>
<keyword evidence="2" id="KW-0723">Serine/threonine-protein kinase</keyword>
<dbReference type="SUPFAM" id="SSF56112">
    <property type="entry name" value="Protein kinase-like (PK-like)"/>
    <property type="match status" value="1"/>
</dbReference>
<sequence length="471" mass="54282">MDQLPSTLTPADINLTPTTEALITNPKPVWGRLFPTLTSLSAYDLQGPTFKLGKREDCDCVLTNDTLGNKLDNISREHFIITKEASQPVCIRDLSKNGTFLNGEKIGRKKSRILQNDDEISIGFQGLKVFIYKNFDGSRDIFLPLILQKKYYASKFLGKGACGEVRLIFDKRTCRPYAIKKIIKARSSQTYDMNNINAIQKEIRILENWTNHVSNLFSIIYCINTFYFNISPQPLIVSTYDIEETPDAFFITMEYMEGGQLGDLIKSCQLKEKHVKYFFHQIEIGLLYLHDNGIIHRDLKAENILLKEKDNLDTIIKISDFGLSKILDNDSLANTRCGTPFYTAPEVIDHAKPFYDRKVDIWSLGVLLYLMLSKELPFMYVKKEVKNNSSKLCHLIYCRSNDTRLLHQLILKGEYSMDEQSWDTVSEEGKDLVQKMLTVSPEGRINLEEISDHPWINEVPPYLYFKNVIEY</sequence>
<accession>A0A0T6AUF2</accession>
<protein>
    <recommendedName>
        <fullName evidence="1">non-specific serine/threonine protein kinase</fullName>
        <ecNumber evidence="1">2.7.11.1</ecNumber>
    </recommendedName>
</protein>
<evidence type="ECO:0000256" key="8">
    <source>
        <dbReference type="ARBA" id="ARBA00048679"/>
    </source>
</evidence>
<evidence type="ECO:0000313" key="11">
    <source>
        <dbReference type="EMBL" id="KRT78430.1"/>
    </source>
</evidence>
<dbReference type="Proteomes" id="UP000051574">
    <property type="component" value="Unassembled WGS sequence"/>
</dbReference>
<dbReference type="InterPro" id="IPR008271">
    <property type="entry name" value="Ser/Thr_kinase_AS"/>
</dbReference>
<keyword evidence="12" id="KW-1185">Reference proteome</keyword>
<name>A0A0T6AUF2_9SCAR</name>
<dbReference type="EMBL" id="LJIG01022842">
    <property type="protein sequence ID" value="KRT78430.1"/>
    <property type="molecule type" value="Genomic_DNA"/>
</dbReference>
<evidence type="ECO:0000256" key="1">
    <source>
        <dbReference type="ARBA" id="ARBA00012513"/>
    </source>
</evidence>
<proteinExistence type="predicted"/>
<dbReference type="PROSITE" id="PS50006">
    <property type="entry name" value="FHA_DOMAIN"/>
    <property type="match status" value="1"/>
</dbReference>
<dbReference type="GO" id="GO:0004674">
    <property type="term" value="F:protein serine/threonine kinase activity"/>
    <property type="evidence" value="ECO:0007669"/>
    <property type="project" value="UniProtKB-KW"/>
</dbReference>
<dbReference type="Gene3D" id="2.60.200.20">
    <property type="match status" value="1"/>
</dbReference>
<evidence type="ECO:0000256" key="5">
    <source>
        <dbReference type="ARBA" id="ARBA00022777"/>
    </source>
</evidence>
<dbReference type="Gene3D" id="3.30.200.20">
    <property type="entry name" value="Phosphorylase Kinase, domain 1"/>
    <property type="match status" value="1"/>
</dbReference>
<dbReference type="PANTHER" id="PTHR44167">
    <property type="entry name" value="OVARIAN-SPECIFIC SERINE/THREONINE-PROTEIN KINASE LOK-RELATED"/>
    <property type="match status" value="1"/>
</dbReference>
<dbReference type="Pfam" id="PF00069">
    <property type="entry name" value="Pkinase"/>
    <property type="match status" value="1"/>
</dbReference>
<evidence type="ECO:0000256" key="3">
    <source>
        <dbReference type="ARBA" id="ARBA00022679"/>
    </source>
</evidence>
<evidence type="ECO:0000313" key="12">
    <source>
        <dbReference type="Proteomes" id="UP000051574"/>
    </source>
</evidence>
<dbReference type="FunFam" id="1.10.510.10:FF:000624">
    <property type="entry name" value="Mitogen-activated protein kinase"/>
    <property type="match status" value="1"/>
</dbReference>
<keyword evidence="6" id="KW-0067">ATP-binding</keyword>
<keyword evidence="3" id="KW-0808">Transferase</keyword>
<dbReference type="PROSITE" id="PS50011">
    <property type="entry name" value="PROTEIN_KINASE_DOM"/>
    <property type="match status" value="1"/>
</dbReference>
<dbReference type="GO" id="GO:0005737">
    <property type="term" value="C:cytoplasm"/>
    <property type="evidence" value="ECO:0007669"/>
    <property type="project" value="TreeGrafter"/>
</dbReference>
<dbReference type="PROSITE" id="PS00108">
    <property type="entry name" value="PROTEIN_KINASE_ST"/>
    <property type="match status" value="1"/>
</dbReference>
<reference evidence="11 12" key="1">
    <citation type="submission" date="2015-09" db="EMBL/GenBank/DDBJ databases">
        <title>Draft genome of the scarab beetle Oryctes borbonicus.</title>
        <authorList>
            <person name="Meyer J.M."/>
            <person name="Markov G.V."/>
            <person name="Baskaran P."/>
            <person name="Herrmann M."/>
            <person name="Sommer R.J."/>
            <person name="Roedelsperger C."/>
        </authorList>
    </citation>
    <scope>NUCLEOTIDE SEQUENCE [LARGE SCALE GENOMIC DNA]</scope>
    <source>
        <strain evidence="11">OB123</strain>
        <tissue evidence="11">Whole animal</tissue>
    </source>
</reference>
<dbReference type="GO" id="GO:0005524">
    <property type="term" value="F:ATP binding"/>
    <property type="evidence" value="ECO:0007669"/>
    <property type="project" value="UniProtKB-KW"/>
</dbReference>
<dbReference type="GO" id="GO:0005634">
    <property type="term" value="C:nucleus"/>
    <property type="evidence" value="ECO:0007669"/>
    <property type="project" value="TreeGrafter"/>
</dbReference>
<comment type="catalytic activity">
    <reaction evidence="8">
        <text>L-seryl-[protein] + ATP = O-phospho-L-seryl-[protein] + ADP + H(+)</text>
        <dbReference type="Rhea" id="RHEA:17989"/>
        <dbReference type="Rhea" id="RHEA-COMP:9863"/>
        <dbReference type="Rhea" id="RHEA-COMP:11604"/>
        <dbReference type="ChEBI" id="CHEBI:15378"/>
        <dbReference type="ChEBI" id="CHEBI:29999"/>
        <dbReference type="ChEBI" id="CHEBI:30616"/>
        <dbReference type="ChEBI" id="CHEBI:83421"/>
        <dbReference type="ChEBI" id="CHEBI:456216"/>
        <dbReference type="EC" id="2.7.11.1"/>
    </reaction>
</comment>
<dbReference type="EC" id="2.7.11.1" evidence="1"/>
<evidence type="ECO:0000256" key="7">
    <source>
        <dbReference type="ARBA" id="ARBA00047899"/>
    </source>
</evidence>
<dbReference type="InterPro" id="IPR000253">
    <property type="entry name" value="FHA_dom"/>
</dbReference>
<dbReference type="InterPro" id="IPR000719">
    <property type="entry name" value="Prot_kinase_dom"/>
</dbReference>
<dbReference type="AlphaFoldDB" id="A0A0T6AUF2"/>
<dbReference type="Gene3D" id="1.10.510.10">
    <property type="entry name" value="Transferase(Phosphotransferase) domain 1"/>
    <property type="match status" value="1"/>
</dbReference>
<evidence type="ECO:0000259" key="9">
    <source>
        <dbReference type="PROSITE" id="PS50006"/>
    </source>
</evidence>
<dbReference type="GO" id="GO:0044773">
    <property type="term" value="P:mitotic DNA damage checkpoint signaling"/>
    <property type="evidence" value="ECO:0007669"/>
    <property type="project" value="TreeGrafter"/>
</dbReference>
<comment type="caution">
    <text evidence="11">The sequence shown here is derived from an EMBL/GenBank/DDBJ whole genome shotgun (WGS) entry which is preliminary data.</text>
</comment>
<gene>
    <name evidence="11" type="ORF">AMK59_6584</name>
</gene>
<dbReference type="Pfam" id="PF00498">
    <property type="entry name" value="FHA"/>
    <property type="match status" value="1"/>
</dbReference>
<dbReference type="SUPFAM" id="SSF49879">
    <property type="entry name" value="SMAD/FHA domain"/>
    <property type="match status" value="1"/>
</dbReference>
<dbReference type="InterPro" id="IPR011009">
    <property type="entry name" value="Kinase-like_dom_sf"/>
</dbReference>
<keyword evidence="5 11" id="KW-0418">Kinase</keyword>